<comment type="subunit">
    <text evidence="3">Forms a 24-polypeptide structural core with octahedral symmetry.</text>
</comment>
<dbReference type="PANTHER" id="PTHR43178:SF5">
    <property type="entry name" value="LIPOAMIDE ACYLTRANSFERASE COMPONENT OF BRANCHED-CHAIN ALPHA-KETO ACID DEHYDROGENASE COMPLEX, MITOCHONDRIAL"/>
    <property type="match status" value="1"/>
</dbReference>
<dbReference type="NCBIfam" id="NF011457">
    <property type="entry name" value="PRK14875.1"/>
    <property type="match status" value="1"/>
</dbReference>
<dbReference type="SUPFAM" id="SSF53474">
    <property type="entry name" value="alpha/beta-Hydrolases"/>
    <property type="match status" value="1"/>
</dbReference>
<accession>A0A0E1X5Q8</accession>
<reference evidence="8" key="1">
    <citation type="submission" date="2009-01" db="EMBL/GenBank/DDBJ databases">
        <title>The Genome Sequence of Brucella pinnipedialis M292/94/1.</title>
        <authorList>
            <consortium name="The Broad Institute Genome Sequencing Platform"/>
            <person name="Ward D."/>
            <person name="Young S.K."/>
            <person name="Kodira C.D."/>
            <person name="Zeng Q."/>
            <person name="Koehrsen M."/>
            <person name="Alvarado L."/>
            <person name="Berlin A."/>
            <person name="Borenstein D."/>
            <person name="Chen Z."/>
            <person name="Engels R."/>
            <person name="Freedman E."/>
            <person name="Gellesch M."/>
            <person name="Goldberg J."/>
            <person name="Griggs A."/>
            <person name="Gujja S."/>
            <person name="Heiman D."/>
            <person name="Hepburn T."/>
            <person name="Howarth C."/>
            <person name="Jen D."/>
            <person name="Larson L."/>
            <person name="Lewis B."/>
            <person name="Mehta T."/>
            <person name="Park D."/>
            <person name="Pearson M."/>
            <person name="Roberts A."/>
            <person name="Saif S."/>
            <person name="Shea T."/>
            <person name="Shenoy N."/>
            <person name="Sisk P."/>
            <person name="Stolte C."/>
            <person name="Sykes S."/>
            <person name="Walk T."/>
            <person name="White J."/>
            <person name="Yandava C."/>
            <person name="Whatmore A.M."/>
            <person name="Perrett L.L."/>
            <person name="O'Callaghan D."/>
            <person name="Nusbaum C."/>
            <person name="Galagan J."/>
            <person name="Birren B."/>
        </authorList>
    </citation>
    <scope>NUCLEOTIDE SEQUENCE [LARGE SCALE GENOMIC DNA]</scope>
    <source>
        <strain evidence="8">M292/94/1</strain>
    </source>
</reference>
<evidence type="ECO:0000256" key="2">
    <source>
        <dbReference type="ARBA" id="ARBA00007317"/>
    </source>
</evidence>
<dbReference type="SUPFAM" id="SSF47005">
    <property type="entry name" value="Peripheral subunit-binding domain of 2-oxo acid dehydrogenase complex"/>
    <property type="match status" value="1"/>
</dbReference>
<dbReference type="InterPro" id="IPR004167">
    <property type="entry name" value="PSBD"/>
</dbReference>
<dbReference type="EMBL" id="EQ999534">
    <property type="protein sequence ID" value="EEZ28522.1"/>
    <property type="molecule type" value="Genomic_DNA"/>
</dbReference>
<dbReference type="Pfam" id="PF00364">
    <property type="entry name" value="Biotin_lipoyl"/>
    <property type="match status" value="1"/>
</dbReference>
<evidence type="ECO:0000259" key="7">
    <source>
        <dbReference type="PROSITE" id="PS51826"/>
    </source>
</evidence>
<dbReference type="RefSeq" id="WP_006641573.1">
    <property type="nucleotide sequence ID" value="NZ_EQ999534.1"/>
</dbReference>
<dbReference type="SUPFAM" id="SSF51230">
    <property type="entry name" value="Single hybrid motif"/>
    <property type="match status" value="1"/>
</dbReference>
<dbReference type="Gene3D" id="3.40.50.1820">
    <property type="entry name" value="alpha/beta hydrolase"/>
    <property type="match status" value="1"/>
</dbReference>
<dbReference type="InterPro" id="IPR000089">
    <property type="entry name" value="Biotin_lipoyl"/>
</dbReference>
<comment type="cofactor">
    <cofactor evidence="1">
        <name>(R)-lipoate</name>
        <dbReference type="ChEBI" id="CHEBI:83088"/>
    </cofactor>
</comment>
<gene>
    <name evidence="8" type="ORF">BALG_01875</name>
</gene>
<dbReference type="GO" id="GO:0031405">
    <property type="term" value="F:lipoic acid binding"/>
    <property type="evidence" value="ECO:0007669"/>
    <property type="project" value="TreeGrafter"/>
</dbReference>
<dbReference type="Gene3D" id="2.40.50.100">
    <property type="match status" value="1"/>
</dbReference>
<dbReference type="PROSITE" id="PS51826">
    <property type="entry name" value="PSBD"/>
    <property type="match status" value="1"/>
</dbReference>
<dbReference type="InterPro" id="IPR000073">
    <property type="entry name" value="AB_hydrolase_1"/>
</dbReference>
<dbReference type="InterPro" id="IPR011053">
    <property type="entry name" value="Single_hybrid_motif"/>
</dbReference>
<protein>
    <submittedName>
        <fullName evidence="8">Branched-chain alpha-keto acid dehydrogenase subunit E2</fullName>
    </submittedName>
</protein>
<feature type="domain" description="Lipoyl-binding" evidence="6">
    <location>
        <begin position="2"/>
        <end position="81"/>
    </location>
</feature>
<dbReference type="PRINTS" id="PR00111">
    <property type="entry name" value="ABHYDROLASE"/>
</dbReference>
<evidence type="ECO:0000256" key="5">
    <source>
        <dbReference type="ARBA" id="ARBA00023315"/>
    </source>
</evidence>
<evidence type="ECO:0000313" key="8">
    <source>
        <dbReference type="EMBL" id="EEZ28522.1"/>
    </source>
</evidence>
<dbReference type="HOGENOM" id="CLU_020336_13_2_5"/>
<dbReference type="CDD" id="cd06849">
    <property type="entry name" value="lipoyl_domain"/>
    <property type="match status" value="1"/>
</dbReference>
<evidence type="ECO:0000256" key="1">
    <source>
        <dbReference type="ARBA" id="ARBA00001938"/>
    </source>
</evidence>
<evidence type="ECO:0000256" key="3">
    <source>
        <dbReference type="ARBA" id="ARBA00011484"/>
    </source>
</evidence>
<dbReference type="InterPro" id="IPR050743">
    <property type="entry name" value="2-oxoacid_DH_E2_comp"/>
</dbReference>
<keyword evidence="5" id="KW-0012">Acyltransferase</keyword>
<name>A0A0E1X5Q8_9HYPH</name>
<dbReference type="Pfam" id="PF02817">
    <property type="entry name" value="E3_binding"/>
    <property type="match status" value="1"/>
</dbReference>
<dbReference type="Pfam" id="PF00561">
    <property type="entry name" value="Abhydrolase_1"/>
    <property type="match status" value="1"/>
</dbReference>
<dbReference type="AlphaFoldDB" id="A0A0E1X5Q8"/>
<dbReference type="GO" id="GO:0005737">
    <property type="term" value="C:cytoplasm"/>
    <property type="evidence" value="ECO:0007669"/>
    <property type="project" value="TreeGrafter"/>
</dbReference>
<dbReference type="InterPro" id="IPR029058">
    <property type="entry name" value="AB_hydrolase_fold"/>
</dbReference>
<sequence>MATAILYPKVSLETNSGTISRWHVQDGDAVEQGQILFEIDNDKTVVEVDAPHAGTVKILKSSTTDEIEVGQSVASLFAKGETITAPPAPAAAQNASAPKTADILAVVNKGQNGRAIATPLARRLANDAGIDLDRIGGTGPGGRIQKKDVIAALQSCPSIPETIAASRQARPEGDCLLNAVWLRKGEGTPLVLLHGFASDHNNWRGLFAGTQWQQPLLAIDLPSHGASPLVAVTSLDAIAAMIEATLKALDIQRAILVGHSFGAAVSARLANRGNIDIRALGLFSPAGLGPEINVRFVQNFVRARARESVTPWLHELVHDKASISDTFIKAVVQQRQDNDLSDAMMAFSEHFFADGTQTVSILDDLASLEIPVRVIYGRQDRILPFRYTRNLPDNVALYAFDACGHMPHLEKRGLSLRILAEVSASAAG</sequence>
<feature type="domain" description="Peripheral subunit-binding (PSBD)" evidence="7">
    <location>
        <begin position="116"/>
        <end position="153"/>
    </location>
</feature>
<dbReference type="InterPro" id="IPR036625">
    <property type="entry name" value="E3-bd_dom_sf"/>
</dbReference>
<organism evidence="8">
    <name type="scientific">Brucella pinnipedialis M292/94/1</name>
    <dbReference type="NCBI Taxonomy" id="520462"/>
    <lineage>
        <taxon>Bacteria</taxon>
        <taxon>Pseudomonadati</taxon>
        <taxon>Pseudomonadota</taxon>
        <taxon>Alphaproteobacteria</taxon>
        <taxon>Hyphomicrobiales</taxon>
        <taxon>Brucellaceae</taxon>
        <taxon>Brucella/Ochrobactrum group</taxon>
        <taxon>Brucella</taxon>
    </lineage>
</organism>
<dbReference type="PROSITE" id="PS50968">
    <property type="entry name" value="BIOTINYL_LIPOYL"/>
    <property type="match status" value="1"/>
</dbReference>
<evidence type="ECO:0000256" key="4">
    <source>
        <dbReference type="ARBA" id="ARBA00022679"/>
    </source>
</evidence>
<evidence type="ECO:0000259" key="6">
    <source>
        <dbReference type="PROSITE" id="PS50968"/>
    </source>
</evidence>
<dbReference type="Gene3D" id="4.10.320.10">
    <property type="entry name" value="E3-binding domain"/>
    <property type="match status" value="1"/>
</dbReference>
<comment type="similarity">
    <text evidence="2">Belongs to the 2-oxoacid dehydrogenase family.</text>
</comment>
<dbReference type="GO" id="GO:0016407">
    <property type="term" value="F:acetyltransferase activity"/>
    <property type="evidence" value="ECO:0007669"/>
    <property type="project" value="TreeGrafter"/>
</dbReference>
<dbReference type="PANTHER" id="PTHR43178">
    <property type="entry name" value="DIHYDROLIPOAMIDE ACETYLTRANSFERASE COMPONENT OF PYRUVATE DEHYDROGENASE COMPLEX"/>
    <property type="match status" value="1"/>
</dbReference>
<dbReference type="Proteomes" id="UP000004659">
    <property type="component" value="Unassembled WGS sequence"/>
</dbReference>
<keyword evidence="4" id="KW-0808">Transferase</keyword>
<proteinExistence type="inferred from homology"/>